<feature type="coiled-coil region" evidence="12">
    <location>
        <begin position="103"/>
        <end position="140"/>
    </location>
</feature>
<comment type="catalytic activity">
    <reaction evidence="10">
        <text>L-threonyl-[protein] + ATP = O-phospho-L-threonyl-[protein] + ADP + H(+)</text>
        <dbReference type="Rhea" id="RHEA:46608"/>
        <dbReference type="Rhea" id="RHEA-COMP:11060"/>
        <dbReference type="Rhea" id="RHEA-COMP:11605"/>
        <dbReference type="ChEBI" id="CHEBI:15378"/>
        <dbReference type="ChEBI" id="CHEBI:30013"/>
        <dbReference type="ChEBI" id="CHEBI:30616"/>
        <dbReference type="ChEBI" id="CHEBI:61977"/>
        <dbReference type="ChEBI" id="CHEBI:456216"/>
        <dbReference type="EC" id="2.7.11.1"/>
    </reaction>
</comment>
<evidence type="ECO:0000256" key="6">
    <source>
        <dbReference type="ARBA" id="ARBA00022777"/>
    </source>
</evidence>
<keyword evidence="6 14" id="KW-0418">Kinase</keyword>
<evidence type="ECO:0000256" key="2">
    <source>
        <dbReference type="ARBA" id="ARBA00012513"/>
    </source>
</evidence>
<organism evidence="14 15">
    <name type="scientific">Trematosphaeria pertusa</name>
    <dbReference type="NCBI Taxonomy" id="390896"/>
    <lineage>
        <taxon>Eukaryota</taxon>
        <taxon>Fungi</taxon>
        <taxon>Dikarya</taxon>
        <taxon>Ascomycota</taxon>
        <taxon>Pezizomycotina</taxon>
        <taxon>Dothideomycetes</taxon>
        <taxon>Pleosporomycetidae</taxon>
        <taxon>Pleosporales</taxon>
        <taxon>Massarineae</taxon>
        <taxon>Trematosphaeriaceae</taxon>
        <taxon>Trematosphaeria</taxon>
    </lineage>
</organism>
<evidence type="ECO:0000256" key="9">
    <source>
        <dbReference type="ARBA" id="ARBA00030237"/>
    </source>
</evidence>
<dbReference type="Gene3D" id="2.40.70.10">
    <property type="entry name" value="Acid Proteases"/>
    <property type="match status" value="1"/>
</dbReference>
<evidence type="ECO:0000313" key="14">
    <source>
        <dbReference type="EMBL" id="KAF2248121.1"/>
    </source>
</evidence>
<dbReference type="GO" id="GO:0005524">
    <property type="term" value="F:ATP binding"/>
    <property type="evidence" value="ECO:0007669"/>
    <property type="project" value="UniProtKB-KW"/>
</dbReference>
<dbReference type="Gene3D" id="3.30.200.20">
    <property type="entry name" value="Phosphorylase Kinase, domain 1"/>
    <property type="match status" value="1"/>
</dbReference>
<keyword evidence="15" id="KW-1185">Reference proteome</keyword>
<accession>A0A6A6ICK9</accession>
<evidence type="ECO:0000256" key="3">
    <source>
        <dbReference type="ARBA" id="ARBA00022527"/>
    </source>
</evidence>
<sequence>MESLALIGAVSNAAQFYEFALQFLSQLKEVYGSPNTAQEDIIDLSSVTTDLARFLDKLSAIDLNEAESRPTNEGKVLARCVQESIEVAEELHSTLQVSQVQKRGLKEEEIVALTANLEKLENLRNKVQEAIRTRSQEQLTEGIDPKVRYVRKRLLGCGGQAVVDEVRDTVDNKVYALKTYTFRYGELEYQAKAATFLREVKIMGDLSRVATPSTPFIVRLVRWHQDNATHQYHLVMDPVATGGCLEALLQRQFATDAEIISQKFLRTAFTNLTEGLDFIHRHSVRHKDIKPANILIHDGRLLYADFGVSLEFDPLLSDSGTTESTRPQYTYGYAAPELIMRQPRNKKADIFSLGCVLFEVLAARGRFLSPQLESDRETIFGEKFVGYGFEAMTGRLKGELDRFANDAHLSSISRYIPLIRGPLDAEAERRPDAEELRHDAWEVSSPDVEGKLPAIRRRRTHVVMVNISWMDAVKGLFFGPKGLKQRLADTIKVVDLGDDGGIMYDHKESPFLLTVSVFPCPGSGIEQRQQAMCVFDTGCLQGNIISAEFARRLGFAEFQPLKPKEKTGDIHDILGAVHVSWFHSGGTTVFRDMRFLVSESAQVDLVIGTHTLIRHNLLSPPSVQTA</sequence>
<evidence type="ECO:0000256" key="5">
    <source>
        <dbReference type="ARBA" id="ARBA00022741"/>
    </source>
</evidence>
<dbReference type="PANTHER" id="PTHR24348">
    <property type="entry name" value="SERINE/THREONINE-PROTEIN KINASE UNC-51-RELATED"/>
    <property type="match status" value="1"/>
</dbReference>
<keyword evidence="7" id="KW-0067">ATP-binding</keyword>
<evidence type="ECO:0000259" key="13">
    <source>
        <dbReference type="PROSITE" id="PS50011"/>
    </source>
</evidence>
<dbReference type="Pfam" id="PF00069">
    <property type="entry name" value="Pkinase"/>
    <property type="match status" value="1"/>
</dbReference>
<dbReference type="PROSITE" id="PS00108">
    <property type="entry name" value="PROTEIN_KINASE_ST"/>
    <property type="match status" value="1"/>
</dbReference>
<evidence type="ECO:0000313" key="15">
    <source>
        <dbReference type="Proteomes" id="UP000800094"/>
    </source>
</evidence>
<evidence type="ECO:0000256" key="1">
    <source>
        <dbReference type="ARBA" id="ARBA00004623"/>
    </source>
</evidence>
<comment type="subcellular location">
    <subcellularLocation>
        <location evidence="1">Preautophagosomal structure membrane</location>
        <topology evidence="1">Peripheral membrane protein</topology>
    </subcellularLocation>
</comment>
<evidence type="ECO:0000256" key="4">
    <source>
        <dbReference type="ARBA" id="ARBA00022679"/>
    </source>
</evidence>
<dbReference type="CDD" id="cd00180">
    <property type="entry name" value="PKc"/>
    <property type="match status" value="1"/>
</dbReference>
<dbReference type="GO" id="GO:0034045">
    <property type="term" value="C:phagophore assembly site membrane"/>
    <property type="evidence" value="ECO:0007669"/>
    <property type="project" value="UniProtKB-SubCell"/>
</dbReference>
<dbReference type="OrthoDB" id="10252171at2759"/>
<evidence type="ECO:0000256" key="12">
    <source>
        <dbReference type="SAM" id="Coils"/>
    </source>
</evidence>
<dbReference type="AlphaFoldDB" id="A0A6A6ICK9"/>
<dbReference type="Proteomes" id="UP000800094">
    <property type="component" value="Unassembled WGS sequence"/>
</dbReference>
<comment type="catalytic activity">
    <reaction evidence="11">
        <text>L-seryl-[protein] + ATP = O-phospho-L-seryl-[protein] + ADP + H(+)</text>
        <dbReference type="Rhea" id="RHEA:17989"/>
        <dbReference type="Rhea" id="RHEA-COMP:9863"/>
        <dbReference type="Rhea" id="RHEA-COMP:11604"/>
        <dbReference type="ChEBI" id="CHEBI:15378"/>
        <dbReference type="ChEBI" id="CHEBI:29999"/>
        <dbReference type="ChEBI" id="CHEBI:30616"/>
        <dbReference type="ChEBI" id="CHEBI:83421"/>
        <dbReference type="ChEBI" id="CHEBI:456216"/>
        <dbReference type="EC" id="2.7.11.1"/>
    </reaction>
</comment>
<evidence type="ECO:0000256" key="8">
    <source>
        <dbReference type="ARBA" id="ARBA00023006"/>
    </source>
</evidence>
<name>A0A6A6ICK9_9PLEO</name>
<dbReference type="RefSeq" id="XP_033683125.1">
    <property type="nucleotide sequence ID" value="XM_033829166.1"/>
</dbReference>
<dbReference type="InterPro" id="IPR021109">
    <property type="entry name" value="Peptidase_aspartic_dom_sf"/>
</dbReference>
<dbReference type="InterPro" id="IPR008271">
    <property type="entry name" value="Ser/Thr_kinase_AS"/>
</dbReference>
<dbReference type="GO" id="GO:0000045">
    <property type="term" value="P:autophagosome assembly"/>
    <property type="evidence" value="ECO:0007669"/>
    <property type="project" value="TreeGrafter"/>
</dbReference>
<dbReference type="SMART" id="SM00220">
    <property type="entry name" value="S_TKc"/>
    <property type="match status" value="1"/>
</dbReference>
<dbReference type="GO" id="GO:0005829">
    <property type="term" value="C:cytosol"/>
    <property type="evidence" value="ECO:0007669"/>
    <property type="project" value="TreeGrafter"/>
</dbReference>
<dbReference type="GO" id="GO:0004674">
    <property type="term" value="F:protein serine/threonine kinase activity"/>
    <property type="evidence" value="ECO:0007669"/>
    <property type="project" value="UniProtKB-KW"/>
</dbReference>
<evidence type="ECO:0000256" key="10">
    <source>
        <dbReference type="ARBA" id="ARBA00047899"/>
    </source>
</evidence>
<keyword evidence="8" id="KW-0072">Autophagy</keyword>
<dbReference type="EMBL" id="ML987196">
    <property type="protein sequence ID" value="KAF2248121.1"/>
    <property type="molecule type" value="Genomic_DNA"/>
</dbReference>
<dbReference type="InterPro" id="IPR045269">
    <property type="entry name" value="Atg1-like"/>
</dbReference>
<keyword evidence="4" id="KW-0808">Transferase</keyword>
<keyword evidence="12" id="KW-0175">Coiled coil</keyword>
<proteinExistence type="predicted"/>
<dbReference type="SUPFAM" id="SSF56112">
    <property type="entry name" value="Protein kinase-like (PK-like)"/>
    <property type="match status" value="1"/>
</dbReference>
<dbReference type="GO" id="GO:0010506">
    <property type="term" value="P:regulation of autophagy"/>
    <property type="evidence" value="ECO:0007669"/>
    <property type="project" value="InterPro"/>
</dbReference>
<keyword evidence="3" id="KW-0723">Serine/threonine-protein kinase</keyword>
<dbReference type="PROSITE" id="PS50011">
    <property type="entry name" value="PROTEIN_KINASE_DOM"/>
    <property type="match status" value="1"/>
</dbReference>
<dbReference type="GeneID" id="54582496"/>
<dbReference type="InterPro" id="IPR000719">
    <property type="entry name" value="Prot_kinase_dom"/>
</dbReference>
<evidence type="ECO:0000256" key="11">
    <source>
        <dbReference type="ARBA" id="ARBA00048679"/>
    </source>
</evidence>
<evidence type="ECO:0000256" key="7">
    <source>
        <dbReference type="ARBA" id="ARBA00022840"/>
    </source>
</evidence>
<reference evidence="14" key="1">
    <citation type="journal article" date="2020" name="Stud. Mycol.">
        <title>101 Dothideomycetes genomes: a test case for predicting lifestyles and emergence of pathogens.</title>
        <authorList>
            <person name="Haridas S."/>
            <person name="Albert R."/>
            <person name="Binder M."/>
            <person name="Bloem J."/>
            <person name="Labutti K."/>
            <person name="Salamov A."/>
            <person name="Andreopoulos B."/>
            <person name="Baker S."/>
            <person name="Barry K."/>
            <person name="Bills G."/>
            <person name="Bluhm B."/>
            <person name="Cannon C."/>
            <person name="Castanera R."/>
            <person name="Culley D."/>
            <person name="Daum C."/>
            <person name="Ezra D."/>
            <person name="Gonzalez J."/>
            <person name="Henrissat B."/>
            <person name="Kuo A."/>
            <person name="Liang C."/>
            <person name="Lipzen A."/>
            <person name="Lutzoni F."/>
            <person name="Magnuson J."/>
            <person name="Mondo S."/>
            <person name="Nolan M."/>
            <person name="Ohm R."/>
            <person name="Pangilinan J."/>
            <person name="Park H.-J."/>
            <person name="Ramirez L."/>
            <person name="Alfaro M."/>
            <person name="Sun H."/>
            <person name="Tritt A."/>
            <person name="Yoshinaga Y."/>
            <person name="Zwiers L.-H."/>
            <person name="Turgeon B."/>
            <person name="Goodwin S."/>
            <person name="Spatafora J."/>
            <person name="Crous P."/>
            <person name="Grigoriev I."/>
        </authorList>
    </citation>
    <scope>NUCLEOTIDE SEQUENCE</scope>
    <source>
        <strain evidence="14">CBS 122368</strain>
    </source>
</reference>
<feature type="domain" description="Protein kinase" evidence="13">
    <location>
        <begin position="149"/>
        <end position="442"/>
    </location>
</feature>
<dbReference type="InterPro" id="IPR011009">
    <property type="entry name" value="Kinase-like_dom_sf"/>
</dbReference>
<protein>
    <recommendedName>
        <fullName evidence="2">non-specific serine/threonine protein kinase</fullName>
        <ecNumber evidence="2">2.7.11.1</ecNumber>
    </recommendedName>
    <alternativeName>
        <fullName evidence="9">Autophagy-related protein 1</fullName>
    </alternativeName>
</protein>
<dbReference type="EC" id="2.7.11.1" evidence="2"/>
<dbReference type="Gene3D" id="1.10.510.10">
    <property type="entry name" value="Transferase(Phosphotransferase) domain 1"/>
    <property type="match status" value="1"/>
</dbReference>
<gene>
    <name evidence="14" type="ORF">BU26DRAFT_519858</name>
</gene>
<dbReference type="PANTHER" id="PTHR24348:SF22">
    <property type="entry name" value="NON-SPECIFIC SERINE_THREONINE PROTEIN KINASE"/>
    <property type="match status" value="1"/>
</dbReference>
<keyword evidence="5" id="KW-0547">Nucleotide-binding</keyword>
<dbReference type="GO" id="GO:0005776">
    <property type="term" value="C:autophagosome"/>
    <property type="evidence" value="ECO:0007669"/>
    <property type="project" value="TreeGrafter"/>
</dbReference>